<dbReference type="EMBL" id="QJKJ01003357">
    <property type="protein sequence ID" value="RDX98849.1"/>
    <property type="molecule type" value="Genomic_DNA"/>
</dbReference>
<sequence length="103" mass="12487">MTKLTESRNYSCRRWKSYTWRLMRTLGSIRKRILRKEFKVSQKVLLFHSRLKLIVGKLCSRWDRPFFVTNIFPYGIVKVRDEANKRTFKVNGHQLKPYHEGPN</sequence>
<gene>
    <name evidence="1" type="ORF">CR513_18183</name>
</gene>
<name>A0A371H7T1_MUCPR</name>
<evidence type="ECO:0000313" key="2">
    <source>
        <dbReference type="Proteomes" id="UP000257109"/>
    </source>
</evidence>
<protein>
    <recommendedName>
        <fullName evidence="3">Reverse transcriptase domain-containing protein</fullName>
    </recommendedName>
</protein>
<dbReference type="Proteomes" id="UP000257109">
    <property type="component" value="Unassembled WGS sequence"/>
</dbReference>
<proteinExistence type="predicted"/>
<organism evidence="1 2">
    <name type="scientific">Mucuna pruriens</name>
    <name type="common">Velvet bean</name>
    <name type="synonym">Dolichos pruriens</name>
    <dbReference type="NCBI Taxonomy" id="157652"/>
    <lineage>
        <taxon>Eukaryota</taxon>
        <taxon>Viridiplantae</taxon>
        <taxon>Streptophyta</taxon>
        <taxon>Embryophyta</taxon>
        <taxon>Tracheophyta</taxon>
        <taxon>Spermatophyta</taxon>
        <taxon>Magnoliopsida</taxon>
        <taxon>eudicotyledons</taxon>
        <taxon>Gunneridae</taxon>
        <taxon>Pentapetalae</taxon>
        <taxon>rosids</taxon>
        <taxon>fabids</taxon>
        <taxon>Fabales</taxon>
        <taxon>Fabaceae</taxon>
        <taxon>Papilionoideae</taxon>
        <taxon>50 kb inversion clade</taxon>
        <taxon>NPAAA clade</taxon>
        <taxon>indigoferoid/millettioid clade</taxon>
        <taxon>Phaseoleae</taxon>
        <taxon>Mucuna</taxon>
    </lineage>
</organism>
<keyword evidence="2" id="KW-1185">Reference proteome</keyword>
<comment type="caution">
    <text evidence="1">The sequence shown here is derived from an EMBL/GenBank/DDBJ whole genome shotgun (WGS) entry which is preliminary data.</text>
</comment>
<evidence type="ECO:0008006" key="3">
    <source>
        <dbReference type="Google" id="ProtNLM"/>
    </source>
</evidence>
<dbReference type="AlphaFoldDB" id="A0A371H7T1"/>
<evidence type="ECO:0000313" key="1">
    <source>
        <dbReference type="EMBL" id="RDX98849.1"/>
    </source>
</evidence>
<reference evidence="1" key="1">
    <citation type="submission" date="2018-05" db="EMBL/GenBank/DDBJ databases">
        <title>Draft genome of Mucuna pruriens seed.</title>
        <authorList>
            <person name="Nnadi N.E."/>
            <person name="Vos R."/>
            <person name="Hasami M.H."/>
            <person name="Devisetty U.K."/>
            <person name="Aguiy J.C."/>
        </authorList>
    </citation>
    <scope>NUCLEOTIDE SEQUENCE [LARGE SCALE GENOMIC DNA]</scope>
    <source>
        <strain evidence="1">JCA_2017</strain>
    </source>
</reference>
<accession>A0A371H7T1</accession>
<dbReference type="OrthoDB" id="1429661at2759"/>
<feature type="non-terminal residue" evidence="1">
    <location>
        <position position="1"/>
    </location>
</feature>